<keyword evidence="2" id="KW-1185">Reference proteome</keyword>
<dbReference type="EnsemblPlants" id="OMERI05G06360.1">
    <property type="protein sequence ID" value="OMERI05G06360.1"/>
    <property type="gene ID" value="OMERI05G06360"/>
</dbReference>
<reference evidence="1" key="2">
    <citation type="submission" date="2018-05" db="EMBL/GenBank/DDBJ databases">
        <title>OmerRS3 (Oryza meridionalis Reference Sequence Version 3).</title>
        <authorList>
            <person name="Zhang J."/>
            <person name="Kudrna D."/>
            <person name="Lee S."/>
            <person name="Talag J."/>
            <person name="Welchert J."/>
            <person name="Wing R.A."/>
        </authorList>
    </citation>
    <scope>NUCLEOTIDE SEQUENCE [LARGE SCALE GENOMIC DNA]</scope>
    <source>
        <strain evidence="1">cv. OR44</strain>
    </source>
</reference>
<dbReference type="HOGENOM" id="CLU_2610105_0_0_1"/>
<reference evidence="1" key="1">
    <citation type="submission" date="2015-04" db="UniProtKB">
        <authorList>
            <consortium name="EnsemblPlants"/>
        </authorList>
    </citation>
    <scope>IDENTIFICATION</scope>
</reference>
<accession>A0A0E0DNC1</accession>
<name>A0A0E0DNC1_9ORYZ</name>
<dbReference type="AlphaFoldDB" id="A0A0E0DNC1"/>
<evidence type="ECO:0000313" key="2">
    <source>
        <dbReference type="Proteomes" id="UP000008021"/>
    </source>
</evidence>
<sequence length="79" mass="8752">MPGPAAEHASLFRHCRYSVEPPVSPVFTLMSSPPDTEVVSPFERAVNIHGNMIHANDTGQMALHRMSLEVLNLLVIKCR</sequence>
<organism evidence="1">
    <name type="scientific">Oryza meridionalis</name>
    <dbReference type="NCBI Taxonomy" id="40149"/>
    <lineage>
        <taxon>Eukaryota</taxon>
        <taxon>Viridiplantae</taxon>
        <taxon>Streptophyta</taxon>
        <taxon>Embryophyta</taxon>
        <taxon>Tracheophyta</taxon>
        <taxon>Spermatophyta</taxon>
        <taxon>Magnoliopsida</taxon>
        <taxon>Liliopsida</taxon>
        <taxon>Poales</taxon>
        <taxon>Poaceae</taxon>
        <taxon>BOP clade</taxon>
        <taxon>Oryzoideae</taxon>
        <taxon>Oryzeae</taxon>
        <taxon>Oryzinae</taxon>
        <taxon>Oryza</taxon>
    </lineage>
</organism>
<evidence type="ECO:0000313" key="1">
    <source>
        <dbReference type="EnsemblPlants" id="OMERI05G06360.1"/>
    </source>
</evidence>
<dbReference type="Gramene" id="OMERI05G06360.1">
    <property type="protein sequence ID" value="OMERI05G06360.1"/>
    <property type="gene ID" value="OMERI05G06360"/>
</dbReference>
<dbReference type="Proteomes" id="UP000008021">
    <property type="component" value="Chromosome 5"/>
</dbReference>
<proteinExistence type="predicted"/>
<protein>
    <submittedName>
        <fullName evidence="1">Uncharacterized protein</fullName>
    </submittedName>
</protein>